<comment type="function">
    <text evidence="2">Antitoxin component of a type II toxin-antitoxin (TA) system.</text>
</comment>
<proteinExistence type="inferred from homology"/>
<organism evidence="3 4">
    <name type="scientific">Nitrosospira multiformis</name>
    <dbReference type="NCBI Taxonomy" id="1231"/>
    <lineage>
        <taxon>Bacteria</taxon>
        <taxon>Pseudomonadati</taxon>
        <taxon>Pseudomonadota</taxon>
        <taxon>Betaproteobacteria</taxon>
        <taxon>Nitrosomonadales</taxon>
        <taxon>Nitrosomonadaceae</taxon>
        <taxon>Nitrosospira</taxon>
    </lineage>
</organism>
<name>A0A1H8MKT6_9PROT</name>
<reference evidence="3 4" key="1">
    <citation type="submission" date="2016-10" db="EMBL/GenBank/DDBJ databases">
        <authorList>
            <person name="de Groot N.N."/>
        </authorList>
    </citation>
    <scope>NUCLEOTIDE SEQUENCE [LARGE SCALE GENOMIC DNA]</scope>
    <source>
        <strain evidence="3 4">Nl18</strain>
    </source>
</reference>
<dbReference type="InterPro" id="IPR051416">
    <property type="entry name" value="phD-YefM_TA_antitoxins"/>
</dbReference>
<dbReference type="Gene3D" id="3.40.1620.10">
    <property type="entry name" value="YefM-like domain"/>
    <property type="match status" value="1"/>
</dbReference>
<accession>A0A1H8MKT6</accession>
<dbReference type="InterPro" id="IPR036165">
    <property type="entry name" value="YefM-like_sf"/>
</dbReference>
<dbReference type="Pfam" id="PF02604">
    <property type="entry name" value="PhdYeFM_antitox"/>
    <property type="match status" value="1"/>
</dbReference>
<dbReference type="RefSeq" id="WP_074748399.1">
    <property type="nucleotide sequence ID" value="NZ_FOCT01000013.1"/>
</dbReference>
<sequence>MREVGAFEAKNKLGTLLDWVENGEEVIITRHGKAVARLIPNTPLHDSSKAVAAAKRIRSRAVALKHGGAFDWQEWKVYRDEGRT</sequence>
<dbReference type="PANTHER" id="PTHR35377">
    <property type="entry name" value="ANTITOXIN VAPB49-RELATED-RELATED"/>
    <property type="match status" value="1"/>
</dbReference>
<gene>
    <name evidence="3" type="ORF">SAMN05216404_11317</name>
</gene>
<dbReference type="InterPro" id="IPR006442">
    <property type="entry name" value="Antitoxin_Phd/YefM"/>
</dbReference>
<dbReference type="NCBIfam" id="TIGR01552">
    <property type="entry name" value="phd_fam"/>
    <property type="match status" value="1"/>
</dbReference>
<dbReference type="SUPFAM" id="SSF143120">
    <property type="entry name" value="YefM-like"/>
    <property type="match status" value="1"/>
</dbReference>
<evidence type="ECO:0000313" key="4">
    <source>
        <dbReference type="Proteomes" id="UP000183898"/>
    </source>
</evidence>
<dbReference type="Proteomes" id="UP000183898">
    <property type="component" value="Unassembled WGS sequence"/>
</dbReference>
<dbReference type="PANTHER" id="PTHR35377:SF8">
    <property type="entry name" value="ANTITOXIN VAPB22"/>
    <property type="match status" value="1"/>
</dbReference>
<protein>
    <recommendedName>
        <fullName evidence="2">Antitoxin</fullName>
    </recommendedName>
</protein>
<dbReference type="AlphaFoldDB" id="A0A1H8MKT6"/>
<comment type="similarity">
    <text evidence="1 2">Belongs to the phD/YefM antitoxin family.</text>
</comment>
<evidence type="ECO:0000256" key="1">
    <source>
        <dbReference type="ARBA" id="ARBA00009981"/>
    </source>
</evidence>
<evidence type="ECO:0000256" key="2">
    <source>
        <dbReference type="RuleBase" id="RU362080"/>
    </source>
</evidence>
<evidence type="ECO:0000313" key="3">
    <source>
        <dbReference type="EMBL" id="SEO17903.1"/>
    </source>
</evidence>
<dbReference type="EMBL" id="FOCT01000013">
    <property type="protein sequence ID" value="SEO17903.1"/>
    <property type="molecule type" value="Genomic_DNA"/>
</dbReference>